<dbReference type="eggNOG" id="COG0152">
    <property type="taxonomic scope" value="Bacteria"/>
</dbReference>
<dbReference type="GO" id="GO:0006189">
    <property type="term" value="P:'de novo' IMP biosynthetic process"/>
    <property type="evidence" value="ECO:0007669"/>
    <property type="project" value="UniProtKB-UniRule"/>
</dbReference>
<gene>
    <name evidence="8" type="primary">purC</name>
    <name evidence="10" type="ordered locus">Terro_1794</name>
</gene>
<dbReference type="OrthoDB" id="9801549at2"/>
<protein>
    <recommendedName>
        <fullName evidence="8">Phosphoribosylaminoimidazole-succinocarboxamide synthase</fullName>
        <ecNumber evidence="8">6.3.2.6</ecNumber>
    </recommendedName>
    <alternativeName>
        <fullName evidence="8">SAICAR synthetase</fullName>
    </alternativeName>
</protein>
<accession>I3ZFR9</accession>
<dbReference type="FunFam" id="3.30.470.20:FF:000015">
    <property type="entry name" value="Phosphoribosylaminoimidazole-succinocarboxamide synthase"/>
    <property type="match status" value="1"/>
</dbReference>
<dbReference type="CDD" id="cd01414">
    <property type="entry name" value="SAICAR_synt_Sc"/>
    <property type="match status" value="1"/>
</dbReference>
<dbReference type="KEGG" id="trs:Terro_1794"/>
<dbReference type="InterPro" id="IPR001636">
    <property type="entry name" value="SAICAR_synth"/>
</dbReference>
<dbReference type="STRING" id="926566.Terro_1794"/>
<comment type="similarity">
    <text evidence="2 8">Belongs to the SAICAR synthetase family.</text>
</comment>
<dbReference type="PROSITE" id="PS01058">
    <property type="entry name" value="SAICAR_SYNTHETASE_2"/>
    <property type="match status" value="1"/>
</dbReference>
<dbReference type="GO" id="GO:0005737">
    <property type="term" value="C:cytoplasm"/>
    <property type="evidence" value="ECO:0007669"/>
    <property type="project" value="TreeGrafter"/>
</dbReference>
<keyword evidence="11" id="KW-1185">Reference proteome</keyword>
<evidence type="ECO:0000256" key="1">
    <source>
        <dbReference type="ARBA" id="ARBA00004672"/>
    </source>
</evidence>
<dbReference type="PATRIC" id="fig|926566.3.peg.1768"/>
<dbReference type="InterPro" id="IPR018236">
    <property type="entry name" value="SAICAR_synthetase_CS"/>
</dbReference>
<keyword evidence="4 8" id="KW-0547">Nucleotide-binding</keyword>
<evidence type="ECO:0000256" key="8">
    <source>
        <dbReference type="HAMAP-Rule" id="MF_00137"/>
    </source>
</evidence>
<evidence type="ECO:0000256" key="2">
    <source>
        <dbReference type="ARBA" id="ARBA00010190"/>
    </source>
</evidence>
<reference evidence="10 11" key="1">
    <citation type="submission" date="2012-06" db="EMBL/GenBank/DDBJ databases">
        <title>Complete genome of Terriglobus roseus DSM 18391.</title>
        <authorList>
            <consortium name="US DOE Joint Genome Institute (JGI-PGF)"/>
            <person name="Lucas S."/>
            <person name="Copeland A."/>
            <person name="Lapidus A."/>
            <person name="Glavina del Rio T."/>
            <person name="Dalin E."/>
            <person name="Tice H."/>
            <person name="Bruce D."/>
            <person name="Goodwin L."/>
            <person name="Pitluck S."/>
            <person name="Peters L."/>
            <person name="Mikhailova N."/>
            <person name="Munk A.C.C."/>
            <person name="Kyrpides N."/>
            <person name="Mavromatis K."/>
            <person name="Ivanova N."/>
            <person name="Brettin T."/>
            <person name="Detter J.C."/>
            <person name="Han C."/>
            <person name="Larimer F."/>
            <person name="Land M."/>
            <person name="Hauser L."/>
            <person name="Markowitz V."/>
            <person name="Cheng J.-F."/>
            <person name="Hugenholtz P."/>
            <person name="Woyke T."/>
            <person name="Wu D."/>
            <person name="Brambilla E."/>
            <person name="Klenk H.-P."/>
            <person name="Eisen J.A."/>
        </authorList>
    </citation>
    <scope>NUCLEOTIDE SEQUENCE [LARGE SCALE GENOMIC DNA]</scope>
    <source>
        <strain evidence="11">DSM 18391 / NRRL B-41598 / KBS 63</strain>
    </source>
</reference>
<comment type="pathway">
    <text evidence="1 8">Purine metabolism; IMP biosynthesis via de novo pathway; 5-amino-1-(5-phospho-D-ribosyl)imidazole-4-carboxamide from 5-amino-1-(5-phospho-D-ribosyl)imidazole-4-carboxylate: step 1/2.</text>
</comment>
<keyword evidence="3 8" id="KW-0436">Ligase</keyword>
<sequence>MILGDLKPILTGKVRDLYEVGTDRLLFVASDRISAFDHVLGSLVPDKGKVLTQLSLFWFDYLRNLVPNHLITADVRDYPADLQVYSDALRGRSMIVQRARMVQVECVARGYLSGSGWKDYQQTGAVCGIALPSGLRESDRLPEPIFTPAAKNHTGHDENVGFDHVVDAVGPELAERLRSLTLAIYGAASKYAESKGLILADTKFEFGFVPSKDGGDLLVLADEVLTPDSSRYWLASGYAPGGAQPSFDKQFVRDYLERIQWNKQLPAPALPDEVVEETRAKYLQAFTLLTGKQELPE</sequence>
<dbReference type="Gene3D" id="3.30.200.20">
    <property type="entry name" value="Phosphorylase Kinase, domain 1"/>
    <property type="match status" value="1"/>
</dbReference>
<comment type="catalytic activity">
    <reaction evidence="7 8">
        <text>5-amino-1-(5-phospho-D-ribosyl)imidazole-4-carboxylate + L-aspartate + ATP = (2S)-2-[5-amino-1-(5-phospho-beta-D-ribosyl)imidazole-4-carboxamido]succinate + ADP + phosphate + 2 H(+)</text>
        <dbReference type="Rhea" id="RHEA:22628"/>
        <dbReference type="ChEBI" id="CHEBI:15378"/>
        <dbReference type="ChEBI" id="CHEBI:29991"/>
        <dbReference type="ChEBI" id="CHEBI:30616"/>
        <dbReference type="ChEBI" id="CHEBI:43474"/>
        <dbReference type="ChEBI" id="CHEBI:58443"/>
        <dbReference type="ChEBI" id="CHEBI:77657"/>
        <dbReference type="ChEBI" id="CHEBI:456216"/>
        <dbReference type="EC" id="6.3.2.6"/>
    </reaction>
</comment>
<dbReference type="HOGENOM" id="CLU_045637_0_2_0"/>
<dbReference type="NCBIfam" id="TIGR00081">
    <property type="entry name" value="purC"/>
    <property type="match status" value="1"/>
</dbReference>
<evidence type="ECO:0000259" key="9">
    <source>
        <dbReference type="Pfam" id="PF01259"/>
    </source>
</evidence>
<keyword evidence="6 8" id="KW-0067">ATP-binding</keyword>
<evidence type="ECO:0000256" key="6">
    <source>
        <dbReference type="ARBA" id="ARBA00022840"/>
    </source>
</evidence>
<dbReference type="Proteomes" id="UP000006056">
    <property type="component" value="Chromosome"/>
</dbReference>
<dbReference type="PANTHER" id="PTHR43700:SF1">
    <property type="entry name" value="PHOSPHORIBOSYLAMINOIMIDAZOLE-SUCCINOCARBOXAMIDE SYNTHASE"/>
    <property type="match status" value="1"/>
</dbReference>
<dbReference type="EMBL" id="CP003379">
    <property type="protein sequence ID" value="AFL88087.1"/>
    <property type="molecule type" value="Genomic_DNA"/>
</dbReference>
<dbReference type="HAMAP" id="MF_00137">
    <property type="entry name" value="SAICAR_synth"/>
    <property type="match status" value="1"/>
</dbReference>
<dbReference type="PANTHER" id="PTHR43700">
    <property type="entry name" value="PHOSPHORIBOSYLAMINOIMIDAZOLE-SUCCINOCARBOXAMIDE SYNTHASE"/>
    <property type="match status" value="1"/>
</dbReference>
<dbReference type="Gene3D" id="3.30.470.20">
    <property type="entry name" value="ATP-grasp fold, B domain"/>
    <property type="match status" value="1"/>
</dbReference>
<evidence type="ECO:0000256" key="3">
    <source>
        <dbReference type="ARBA" id="ARBA00022598"/>
    </source>
</evidence>
<dbReference type="RefSeq" id="WP_014785656.1">
    <property type="nucleotide sequence ID" value="NC_018014.1"/>
</dbReference>
<dbReference type="InterPro" id="IPR028923">
    <property type="entry name" value="SAICAR_synt/ADE2_N"/>
</dbReference>
<dbReference type="NCBIfam" id="NF010568">
    <property type="entry name" value="PRK13961.1"/>
    <property type="match status" value="1"/>
</dbReference>
<feature type="domain" description="SAICAR synthetase/ADE2 N-terminal" evidence="9">
    <location>
        <begin position="10"/>
        <end position="266"/>
    </location>
</feature>
<organism evidence="10 11">
    <name type="scientific">Terriglobus roseus (strain DSM 18391 / NRRL B-41598 / KBS 63)</name>
    <dbReference type="NCBI Taxonomy" id="926566"/>
    <lineage>
        <taxon>Bacteria</taxon>
        <taxon>Pseudomonadati</taxon>
        <taxon>Acidobacteriota</taxon>
        <taxon>Terriglobia</taxon>
        <taxon>Terriglobales</taxon>
        <taxon>Acidobacteriaceae</taxon>
        <taxon>Terriglobus</taxon>
    </lineage>
</organism>
<evidence type="ECO:0000256" key="5">
    <source>
        <dbReference type="ARBA" id="ARBA00022755"/>
    </source>
</evidence>
<dbReference type="AlphaFoldDB" id="I3ZFR9"/>
<dbReference type="GO" id="GO:0004639">
    <property type="term" value="F:phosphoribosylaminoimidazolesuccinocarboxamide synthase activity"/>
    <property type="evidence" value="ECO:0007669"/>
    <property type="project" value="UniProtKB-UniRule"/>
</dbReference>
<dbReference type="EC" id="6.3.2.6" evidence="8"/>
<dbReference type="Pfam" id="PF01259">
    <property type="entry name" value="SAICAR_synt"/>
    <property type="match status" value="1"/>
</dbReference>
<keyword evidence="5 8" id="KW-0658">Purine biosynthesis</keyword>
<proteinExistence type="inferred from homology"/>
<evidence type="ECO:0000256" key="7">
    <source>
        <dbReference type="ARBA" id="ARBA00048475"/>
    </source>
</evidence>
<evidence type="ECO:0000256" key="4">
    <source>
        <dbReference type="ARBA" id="ARBA00022741"/>
    </source>
</evidence>
<dbReference type="UniPathway" id="UPA00074">
    <property type="reaction ID" value="UER00131"/>
</dbReference>
<dbReference type="SUPFAM" id="SSF56104">
    <property type="entry name" value="SAICAR synthase-like"/>
    <property type="match status" value="1"/>
</dbReference>
<dbReference type="GO" id="GO:0005524">
    <property type="term" value="F:ATP binding"/>
    <property type="evidence" value="ECO:0007669"/>
    <property type="project" value="UniProtKB-KW"/>
</dbReference>
<evidence type="ECO:0000313" key="10">
    <source>
        <dbReference type="EMBL" id="AFL88087.1"/>
    </source>
</evidence>
<evidence type="ECO:0000313" key="11">
    <source>
        <dbReference type="Proteomes" id="UP000006056"/>
    </source>
</evidence>
<name>I3ZFR9_TERRK</name>